<dbReference type="Gene3D" id="3.40.50.2300">
    <property type="match status" value="1"/>
</dbReference>
<evidence type="ECO:0000256" key="2">
    <source>
        <dbReference type="PROSITE-ProRule" id="PRU00169"/>
    </source>
</evidence>
<feature type="domain" description="Response regulatory" evidence="3">
    <location>
        <begin position="3"/>
        <end position="134"/>
    </location>
</feature>
<evidence type="ECO:0000256" key="1">
    <source>
        <dbReference type="ARBA" id="ARBA00022553"/>
    </source>
</evidence>
<evidence type="ECO:0000259" key="3">
    <source>
        <dbReference type="PROSITE" id="PS50110"/>
    </source>
</evidence>
<dbReference type="InterPro" id="IPR011006">
    <property type="entry name" value="CheY-like_superfamily"/>
</dbReference>
<sequence length="137" mass="15535">MKNILLADDDPLLIQVYSNKLKSAGYKVESAQSGEEILRKLLEKKFDLVLLDIVLPEISGWEVLEKIKEHCLENESFRETGKSKFKNLEGLKIVIVSNLGQRSEVEKGLKLGAVKYLVKSHYTPSQILEEVKQVLPL</sequence>
<reference evidence="5" key="1">
    <citation type="submission" date="2017-09" db="EMBL/GenBank/DDBJ databases">
        <title>Depth-based differentiation of microbial function through sediment-hosted aquifers and enrichment of novel symbionts in the deep terrestrial subsurface.</title>
        <authorList>
            <person name="Probst A.J."/>
            <person name="Ladd B."/>
            <person name="Jarett J.K."/>
            <person name="Geller-Mcgrath D.E."/>
            <person name="Sieber C.M.K."/>
            <person name="Emerson J.B."/>
            <person name="Anantharaman K."/>
            <person name="Thomas B.C."/>
            <person name="Malmstrom R."/>
            <person name="Stieglmeier M."/>
            <person name="Klingl A."/>
            <person name="Woyke T."/>
            <person name="Ryan C.M."/>
            <person name="Banfield J.F."/>
        </authorList>
    </citation>
    <scope>NUCLEOTIDE SEQUENCE [LARGE SCALE GENOMIC DNA]</scope>
</reference>
<evidence type="ECO:0000313" key="5">
    <source>
        <dbReference type="Proteomes" id="UP000230088"/>
    </source>
</evidence>
<comment type="caution">
    <text evidence="4">The sequence shown here is derived from an EMBL/GenBank/DDBJ whole genome shotgun (WGS) entry which is preliminary data.</text>
</comment>
<dbReference type="InterPro" id="IPR001789">
    <property type="entry name" value="Sig_transdc_resp-reg_receiver"/>
</dbReference>
<organism evidence="4 5">
    <name type="scientific">Candidatus Nealsonbacteria bacterium CG08_land_8_20_14_0_20_38_20</name>
    <dbReference type="NCBI Taxonomy" id="1974705"/>
    <lineage>
        <taxon>Bacteria</taxon>
        <taxon>Candidatus Nealsoniibacteriota</taxon>
    </lineage>
</organism>
<keyword evidence="1 2" id="KW-0597">Phosphoprotein</keyword>
<name>A0A2H0YL15_9BACT</name>
<dbReference type="PROSITE" id="PS50110">
    <property type="entry name" value="RESPONSE_REGULATORY"/>
    <property type="match status" value="1"/>
</dbReference>
<gene>
    <name evidence="4" type="ORF">COT33_03270</name>
</gene>
<dbReference type="Proteomes" id="UP000230088">
    <property type="component" value="Unassembled WGS sequence"/>
</dbReference>
<dbReference type="AlphaFoldDB" id="A0A2H0YL15"/>
<dbReference type="GO" id="GO:0000160">
    <property type="term" value="P:phosphorelay signal transduction system"/>
    <property type="evidence" value="ECO:0007669"/>
    <property type="project" value="InterPro"/>
</dbReference>
<dbReference type="EMBL" id="PEYD01000063">
    <property type="protein sequence ID" value="PIS39194.1"/>
    <property type="molecule type" value="Genomic_DNA"/>
</dbReference>
<proteinExistence type="predicted"/>
<dbReference type="SUPFAM" id="SSF52172">
    <property type="entry name" value="CheY-like"/>
    <property type="match status" value="1"/>
</dbReference>
<dbReference type="PANTHER" id="PTHR44591:SF3">
    <property type="entry name" value="RESPONSE REGULATORY DOMAIN-CONTAINING PROTEIN"/>
    <property type="match status" value="1"/>
</dbReference>
<dbReference type="Pfam" id="PF00072">
    <property type="entry name" value="Response_reg"/>
    <property type="match status" value="1"/>
</dbReference>
<dbReference type="CDD" id="cd00156">
    <property type="entry name" value="REC"/>
    <property type="match status" value="1"/>
</dbReference>
<feature type="modified residue" description="4-aspartylphosphate" evidence="2">
    <location>
        <position position="52"/>
    </location>
</feature>
<dbReference type="InterPro" id="IPR050595">
    <property type="entry name" value="Bact_response_regulator"/>
</dbReference>
<dbReference type="PANTHER" id="PTHR44591">
    <property type="entry name" value="STRESS RESPONSE REGULATOR PROTEIN 1"/>
    <property type="match status" value="1"/>
</dbReference>
<accession>A0A2H0YL15</accession>
<protein>
    <submittedName>
        <fullName evidence="4">Response regulator</fullName>
    </submittedName>
</protein>
<dbReference type="SMART" id="SM00448">
    <property type="entry name" value="REC"/>
    <property type="match status" value="1"/>
</dbReference>
<evidence type="ECO:0000313" key="4">
    <source>
        <dbReference type="EMBL" id="PIS39194.1"/>
    </source>
</evidence>